<reference evidence="1 2" key="1">
    <citation type="submission" date="2018-03" db="EMBL/GenBank/DDBJ databases">
        <authorList>
            <person name="Gully D."/>
        </authorList>
    </citation>
    <scope>NUCLEOTIDE SEQUENCE [LARGE SCALE GENOMIC DNA]</scope>
    <source>
        <strain evidence="1">ORS3257</strain>
    </source>
</reference>
<dbReference type="EMBL" id="LS398110">
    <property type="protein sequence ID" value="SPP97757.1"/>
    <property type="molecule type" value="Genomic_DNA"/>
</dbReference>
<dbReference type="AlphaFoldDB" id="A0A2U3Q8P4"/>
<organism evidence="1 2">
    <name type="scientific">Bradyrhizobium vignae</name>
    <dbReference type="NCBI Taxonomy" id="1549949"/>
    <lineage>
        <taxon>Bacteria</taxon>
        <taxon>Pseudomonadati</taxon>
        <taxon>Pseudomonadota</taxon>
        <taxon>Alphaproteobacteria</taxon>
        <taxon>Hyphomicrobiales</taxon>
        <taxon>Nitrobacteraceae</taxon>
        <taxon>Bradyrhizobium</taxon>
    </lineage>
</organism>
<sequence length="161" mass="17669">MNAPPMLSEPELVPVPLRVAEVGCVPDGVSLVPCAEATEIPMASARRRLNVLIILLNFPCSFLSGPPDHWSGHPRVGRPAGLSVKPYLSPCWLGSIAKPWPNSSLARIQASPDFTRAGCDCCDQPFRLRRSCLRARWRSPWRVISPLRPSFAASRRISSTS</sequence>
<accession>A0A2U3Q8P4</accession>
<gene>
    <name evidence="1" type="ORF">BRAD3257_6892</name>
</gene>
<evidence type="ECO:0000313" key="2">
    <source>
        <dbReference type="Proteomes" id="UP000246085"/>
    </source>
</evidence>
<name>A0A2U3Q8P4_9BRAD</name>
<dbReference type="KEGG" id="bvz:BRAD3257_6892"/>
<evidence type="ECO:0000313" key="1">
    <source>
        <dbReference type="EMBL" id="SPP97757.1"/>
    </source>
</evidence>
<dbReference type="Proteomes" id="UP000246085">
    <property type="component" value="Chromosome BRAD3257"/>
</dbReference>
<proteinExistence type="predicted"/>
<protein>
    <submittedName>
        <fullName evidence="1">Uncharacterized protein</fullName>
    </submittedName>
</protein>